<dbReference type="EMBL" id="JAEFBK010000008">
    <property type="protein sequence ID" value="KAG7578902.1"/>
    <property type="molecule type" value="Genomic_DNA"/>
</dbReference>
<feature type="region of interest" description="Disordered" evidence="1">
    <location>
        <begin position="84"/>
        <end position="133"/>
    </location>
</feature>
<reference evidence="3 5" key="1">
    <citation type="submission" date="2020-12" db="EMBL/GenBank/DDBJ databases">
        <title>Concerted genomic and epigenomic changes stabilize Arabidopsis allopolyploids.</title>
        <authorList>
            <person name="Chen Z."/>
        </authorList>
    </citation>
    <scope>NUCLEOTIDE SEQUENCE [LARGE SCALE GENOMIC DNA]</scope>
    <source>
        <strain evidence="3">Allo738</strain>
        <tissue evidence="3">Leaf</tissue>
    </source>
</reference>
<name>A0A8T1XNC1_9BRAS</name>
<comment type="caution">
    <text evidence="3">The sequence shown here is derived from an EMBL/GenBank/DDBJ whole genome shotgun (WGS) entry which is preliminary data.</text>
</comment>
<evidence type="ECO:0000256" key="2">
    <source>
        <dbReference type="SAM" id="SignalP"/>
    </source>
</evidence>
<evidence type="ECO:0000313" key="5">
    <source>
        <dbReference type="Proteomes" id="UP000694240"/>
    </source>
</evidence>
<proteinExistence type="predicted"/>
<dbReference type="EMBL" id="JAEFBK010000013">
    <property type="protein sequence ID" value="KAG7533260.1"/>
    <property type="molecule type" value="Genomic_DNA"/>
</dbReference>
<dbReference type="Proteomes" id="UP000694240">
    <property type="component" value="Chromosome 8"/>
</dbReference>
<dbReference type="Proteomes" id="UP000694240">
    <property type="component" value="Chromosome 13"/>
</dbReference>
<sequence length="133" mass="13867">MFLLLVGFGLRVARNLALSSPYSWLASLFHLLSVSSPDLCSVVFSSASRRAVSPASDLEPHCWLLLNPITGLLFVAFRFASKPPSATALPVSPPDTSPASLSDTSPTSLSDTSPASPSNTPRISSPDTSPAAP</sequence>
<feature type="compositionally biased region" description="Polar residues" evidence="1">
    <location>
        <begin position="119"/>
        <end position="133"/>
    </location>
</feature>
<evidence type="ECO:0000313" key="4">
    <source>
        <dbReference type="EMBL" id="KAG7578902.1"/>
    </source>
</evidence>
<accession>A0A8T1XNC1</accession>
<feature type="non-terminal residue" evidence="3">
    <location>
        <position position="133"/>
    </location>
</feature>
<feature type="compositionally biased region" description="Low complexity" evidence="1">
    <location>
        <begin position="97"/>
        <end position="118"/>
    </location>
</feature>
<evidence type="ECO:0000256" key="1">
    <source>
        <dbReference type="SAM" id="MobiDB-lite"/>
    </source>
</evidence>
<feature type="chain" id="PRO_5044693505" description="Transmembrane protein" evidence="2">
    <location>
        <begin position="18"/>
        <end position="133"/>
    </location>
</feature>
<keyword evidence="2" id="KW-0732">Signal</keyword>
<evidence type="ECO:0008006" key="6">
    <source>
        <dbReference type="Google" id="ProtNLM"/>
    </source>
</evidence>
<evidence type="ECO:0000313" key="3">
    <source>
        <dbReference type="EMBL" id="KAG7533260.1"/>
    </source>
</evidence>
<gene>
    <name evidence="4" type="ORF">ISN45_Aa03g030670</name>
    <name evidence="3" type="ORF">ISN45_Aa08g008990</name>
</gene>
<feature type="signal peptide" evidence="2">
    <location>
        <begin position="1"/>
        <end position="17"/>
    </location>
</feature>
<protein>
    <recommendedName>
        <fullName evidence="6">Transmembrane protein</fullName>
    </recommendedName>
</protein>
<organism evidence="3 5">
    <name type="scientific">Arabidopsis thaliana x Arabidopsis arenosa</name>
    <dbReference type="NCBI Taxonomy" id="1240361"/>
    <lineage>
        <taxon>Eukaryota</taxon>
        <taxon>Viridiplantae</taxon>
        <taxon>Streptophyta</taxon>
        <taxon>Embryophyta</taxon>
        <taxon>Tracheophyta</taxon>
        <taxon>Spermatophyta</taxon>
        <taxon>Magnoliopsida</taxon>
        <taxon>eudicotyledons</taxon>
        <taxon>Gunneridae</taxon>
        <taxon>Pentapetalae</taxon>
        <taxon>rosids</taxon>
        <taxon>malvids</taxon>
        <taxon>Brassicales</taxon>
        <taxon>Brassicaceae</taxon>
        <taxon>Camelineae</taxon>
        <taxon>Arabidopsis</taxon>
    </lineage>
</organism>
<dbReference type="AlphaFoldDB" id="A0A8T1XNC1"/>
<keyword evidence="5" id="KW-1185">Reference proteome</keyword>